<dbReference type="GO" id="GO:0003677">
    <property type="term" value="F:DNA binding"/>
    <property type="evidence" value="ECO:0007669"/>
    <property type="project" value="UniProtKB-KW"/>
</dbReference>
<dbReference type="Gene3D" id="2.60.120.10">
    <property type="entry name" value="Jelly Rolls"/>
    <property type="match status" value="1"/>
</dbReference>
<dbReference type="Pfam" id="PF00027">
    <property type="entry name" value="cNMP_binding"/>
    <property type="match status" value="1"/>
</dbReference>
<dbReference type="Proteomes" id="UP000251937">
    <property type="component" value="Unassembled WGS sequence"/>
</dbReference>
<feature type="domain" description="Cyclic nucleotide-binding" evidence="1">
    <location>
        <begin position="31"/>
        <end position="134"/>
    </location>
</feature>
<dbReference type="SUPFAM" id="SSF51206">
    <property type="entry name" value="cAMP-binding domain-like"/>
    <property type="match status" value="1"/>
</dbReference>
<comment type="caution">
    <text evidence="3">The sequence shown here is derived from an EMBL/GenBank/DDBJ whole genome shotgun (WGS) entry which is preliminary data.</text>
</comment>
<keyword evidence="4" id="KW-1185">Reference proteome</keyword>
<evidence type="ECO:0000313" key="3">
    <source>
        <dbReference type="EMBL" id="SQA90179.1"/>
    </source>
</evidence>
<dbReference type="Proteomes" id="UP000190669">
    <property type="component" value="Unassembled WGS sequence"/>
</dbReference>
<sequence>MINYLCAALILIDIHIIMEDKYILLRKHIEKVVHLSDEEFASVSKYFIYERFKKNEIIISEGEKVVNVFFVLSGLLRLFYTDEDNKQHIISFAMEDWWETDFQAFYTKGFATLTLESLEETDVLSLSLDNFEKLCNDLQKMERFFLRKSIAGHIGSEKRILSFLTLGARERYEYLLMQHPSLLQRLPKSLLASYLGVSRETLSRLFS</sequence>
<dbReference type="CDD" id="cd00038">
    <property type="entry name" value="CAP_ED"/>
    <property type="match status" value="1"/>
</dbReference>
<reference evidence="2 4" key="1">
    <citation type="submission" date="2017-02" db="EMBL/GenBank/DDBJ databases">
        <authorList>
            <person name="Varghese N."/>
            <person name="Submissions S."/>
        </authorList>
    </citation>
    <scope>NUCLEOTIDE SEQUENCE [LARGE SCALE GENOMIC DNA]</scope>
    <source>
        <strain evidence="2 4">DSM 16775</strain>
    </source>
</reference>
<dbReference type="EMBL" id="FUZE01000016">
    <property type="protein sequence ID" value="SKB95261.1"/>
    <property type="molecule type" value="Genomic_DNA"/>
</dbReference>
<accession>A0AAX2IL85</accession>
<organism evidence="3 5">
    <name type="scientific">Chryseobacterium balustinum</name>
    <dbReference type="NCBI Taxonomy" id="246"/>
    <lineage>
        <taxon>Bacteria</taxon>
        <taxon>Pseudomonadati</taxon>
        <taxon>Bacteroidota</taxon>
        <taxon>Flavobacteriia</taxon>
        <taxon>Flavobacteriales</taxon>
        <taxon>Weeksellaceae</taxon>
        <taxon>Chryseobacterium group</taxon>
        <taxon>Chryseobacterium</taxon>
    </lineage>
</organism>
<keyword evidence="3" id="KW-0238">DNA-binding</keyword>
<protein>
    <submittedName>
        <fullName evidence="3">DNA-binding transcriptional activator YeiL</fullName>
    </submittedName>
    <submittedName>
        <fullName evidence="2">cAMP-binding domain of CRP or a regulatory subunit of cAMP-dependent protein kinases</fullName>
    </submittedName>
</protein>
<proteinExistence type="predicted"/>
<evidence type="ECO:0000259" key="1">
    <source>
        <dbReference type="PROSITE" id="PS50042"/>
    </source>
</evidence>
<evidence type="ECO:0000313" key="5">
    <source>
        <dbReference type="Proteomes" id="UP000251937"/>
    </source>
</evidence>
<dbReference type="PROSITE" id="PS50042">
    <property type="entry name" value="CNMP_BINDING_3"/>
    <property type="match status" value="1"/>
</dbReference>
<dbReference type="EMBL" id="UAVR01000011">
    <property type="protein sequence ID" value="SQA90179.1"/>
    <property type="molecule type" value="Genomic_DNA"/>
</dbReference>
<reference evidence="3 5" key="2">
    <citation type="submission" date="2018-06" db="EMBL/GenBank/DDBJ databases">
        <authorList>
            <consortium name="Pathogen Informatics"/>
            <person name="Doyle S."/>
        </authorList>
    </citation>
    <scope>NUCLEOTIDE SEQUENCE [LARGE SCALE GENOMIC DNA]</scope>
    <source>
        <strain evidence="3 5">NCTC11212</strain>
    </source>
</reference>
<evidence type="ECO:0000313" key="4">
    <source>
        <dbReference type="Proteomes" id="UP000190669"/>
    </source>
</evidence>
<evidence type="ECO:0000313" key="2">
    <source>
        <dbReference type="EMBL" id="SKB95261.1"/>
    </source>
</evidence>
<name>A0AAX2IL85_9FLAO</name>
<dbReference type="AlphaFoldDB" id="A0AAX2IL85"/>
<dbReference type="RefSeq" id="WP_338030627.1">
    <property type="nucleotide sequence ID" value="NZ_CP033934.1"/>
</dbReference>
<dbReference type="InterPro" id="IPR000595">
    <property type="entry name" value="cNMP-bd_dom"/>
</dbReference>
<gene>
    <name evidence="3" type="ORF">NCTC11212_02391</name>
    <name evidence="2" type="ORF">SAMN05421800_11634</name>
</gene>
<dbReference type="InterPro" id="IPR018490">
    <property type="entry name" value="cNMP-bd_dom_sf"/>
</dbReference>
<dbReference type="InterPro" id="IPR014710">
    <property type="entry name" value="RmlC-like_jellyroll"/>
</dbReference>